<evidence type="ECO:0000256" key="3">
    <source>
        <dbReference type="ARBA" id="ARBA00022692"/>
    </source>
</evidence>
<feature type="transmembrane region" description="Helical" evidence="6">
    <location>
        <begin position="96"/>
        <end position="120"/>
    </location>
</feature>
<evidence type="ECO:0000256" key="2">
    <source>
        <dbReference type="ARBA" id="ARBA00007200"/>
    </source>
</evidence>
<evidence type="ECO:0000259" key="7">
    <source>
        <dbReference type="Pfam" id="PF08016"/>
    </source>
</evidence>
<feature type="transmembrane region" description="Helical" evidence="6">
    <location>
        <begin position="62"/>
        <end position="84"/>
    </location>
</feature>
<dbReference type="FunFam" id="1.10.287.70:FF:000086">
    <property type="entry name" value="Polycystic kidney disease 2"/>
    <property type="match status" value="1"/>
</dbReference>
<dbReference type="InParanoid" id="A0A7M7P817"/>
<reference evidence="9" key="1">
    <citation type="submission" date="2015-02" db="EMBL/GenBank/DDBJ databases">
        <title>Genome sequencing for Strongylocentrotus purpuratus.</title>
        <authorList>
            <person name="Murali S."/>
            <person name="Liu Y."/>
            <person name="Vee V."/>
            <person name="English A."/>
            <person name="Wang M."/>
            <person name="Skinner E."/>
            <person name="Han Y."/>
            <person name="Muzny D.M."/>
            <person name="Worley K.C."/>
            <person name="Gibbs R.A."/>
        </authorList>
    </citation>
    <scope>NUCLEOTIDE SEQUENCE</scope>
</reference>
<dbReference type="RefSeq" id="XP_030847438.1">
    <property type="nucleotide sequence ID" value="XM_030991578.1"/>
</dbReference>
<evidence type="ECO:0000256" key="5">
    <source>
        <dbReference type="ARBA" id="ARBA00023136"/>
    </source>
</evidence>
<evidence type="ECO:0000256" key="1">
    <source>
        <dbReference type="ARBA" id="ARBA00004141"/>
    </source>
</evidence>
<organism evidence="8 9">
    <name type="scientific">Strongylocentrotus purpuratus</name>
    <name type="common">Purple sea urchin</name>
    <dbReference type="NCBI Taxonomy" id="7668"/>
    <lineage>
        <taxon>Eukaryota</taxon>
        <taxon>Metazoa</taxon>
        <taxon>Echinodermata</taxon>
        <taxon>Eleutherozoa</taxon>
        <taxon>Echinozoa</taxon>
        <taxon>Echinoidea</taxon>
        <taxon>Euechinoidea</taxon>
        <taxon>Echinacea</taxon>
        <taxon>Camarodonta</taxon>
        <taxon>Echinidea</taxon>
        <taxon>Strongylocentrotidae</taxon>
        <taxon>Strongylocentrotus</taxon>
    </lineage>
</organism>
<dbReference type="GO" id="GO:0016020">
    <property type="term" value="C:membrane"/>
    <property type="evidence" value="ECO:0007669"/>
    <property type="project" value="UniProtKB-SubCell"/>
</dbReference>
<comment type="subcellular location">
    <subcellularLocation>
        <location evidence="1">Membrane</location>
        <topology evidence="1">Multi-pass membrane protein</topology>
    </subcellularLocation>
</comment>
<dbReference type="PANTHER" id="PTHR10877">
    <property type="entry name" value="POLYCYSTIN FAMILY MEMBER"/>
    <property type="match status" value="1"/>
</dbReference>
<keyword evidence="3 6" id="KW-0812">Transmembrane</keyword>
<dbReference type="AlphaFoldDB" id="A0A7M7P817"/>
<dbReference type="InterPro" id="IPR051223">
    <property type="entry name" value="Polycystin"/>
</dbReference>
<name>A0A7M7P817_STRPU</name>
<protein>
    <recommendedName>
        <fullName evidence="7">Polycystin cation channel PKD1/PKD2 domain-containing protein</fullName>
    </recommendedName>
</protein>
<dbReference type="KEGG" id="spu:115926639"/>
<dbReference type="InterPro" id="IPR013122">
    <property type="entry name" value="PKD1_2_channel"/>
</dbReference>
<dbReference type="OrthoDB" id="10264154at2759"/>
<reference evidence="8" key="2">
    <citation type="submission" date="2021-01" db="UniProtKB">
        <authorList>
            <consortium name="EnsemblMetazoa"/>
        </authorList>
    </citation>
    <scope>IDENTIFICATION</scope>
</reference>
<evidence type="ECO:0000313" key="9">
    <source>
        <dbReference type="Proteomes" id="UP000007110"/>
    </source>
</evidence>
<evidence type="ECO:0000256" key="6">
    <source>
        <dbReference type="SAM" id="Phobius"/>
    </source>
</evidence>
<accession>A0A7M7P817</accession>
<keyword evidence="9" id="KW-1185">Reference proteome</keyword>
<feature type="transmembrane region" description="Helical" evidence="6">
    <location>
        <begin position="37"/>
        <end position="56"/>
    </location>
</feature>
<dbReference type="Proteomes" id="UP000007110">
    <property type="component" value="Unassembled WGS sequence"/>
</dbReference>
<dbReference type="GeneID" id="115926639"/>
<evidence type="ECO:0000256" key="4">
    <source>
        <dbReference type="ARBA" id="ARBA00022989"/>
    </source>
</evidence>
<dbReference type="EnsemblMetazoa" id="XM_030991578">
    <property type="protein sequence ID" value="XP_030847438"/>
    <property type="gene ID" value="LOC115926639"/>
</dbReference>
<comment type="similarity">
    <text evidence="2">Belongs to the polycystin family.</text>
</comment>
<dbReference type="PANTHER" id="PTHR10877:SF194">
    <property type="entry name" value="LOCATION OF VULVA DEFECTIVE 1"/>
    <property type="match status" value="1"/>
</dbReference>
<dbReference type="Pfam" id="PF08016">
    <property type="entry name" value="PKD_channel"/>
    <property type="match status" value="1"/>
</dbReference>
<proteinExistence type="inferred from homology"/>
<evidence type="ECO:0000313" key="8">
    <source>
        <dbReference type="EnsemblMetazoa" id="XP_030847438"/>
    </source>
</evidence>
<keyword evidence="5 6" id="KW-0472">Membrane</keyword>
<dbReference type="Gene3D" id="1.10.287.70">
    <property type="match status" value="1"/>
</dbReference>
<dbReference type="OMA" id="INFTIMF"/>
<keyword evidence="4 6" id="KW-1133">Transmembrane helix</keyword>
<feature type="domain" description="Polycystin cation channel PKD1/PKD2" evidence="7">
    <location>
        <begin position="1"/>
        <end position="127"/>
    </location>
</feature>
<sequence>MTALVVFIANIKFMKLFRFNRRLLILSLTLKNAGQEILYYLIVFGIVFMAFSSMAFNMYSPYLIGFSTFGSTIVTLFSTMLGKFKFAEMVQTSRHLGPLFFFCYVIIVIFICLNMFLSIINEAFTRVRQENAKSGNELEIIDFMMGRFKKFVGLTRQQNTRQKSKEEEKEEKKHCIEDDDPVEVGCKEMETKTEEMLLRLDTFLKENLSPDDIKLTQRKIVISV</sequence>